<keyword evidence="2" id="KW-1185">Reference proteome</keyword>
<dbReference type="EMBL" id="JAENHL010000008">
    <property type="protein sequence ID" value="MBK1871342.1"/>
    <property type="molecule type" value="Genomic_DNA"/>
</dbReference>
<dbReference type="Proteomes" id="UP000616151">
    <property type="component" value="Unassembled WGS sequence"/>
</dbReference>
<organism evidence="1 2">
    <name type="scientific">Taklimakanibacter albus</name>
    <dbReference type="NCBI Taxonomy" id="2800327"/>
    <lineage>
        <taxon>Bacteria</taxon>
        <taxon>Pseudomonadati</taxon>
        <taxon>Pseudomonadota</taxon>
        <taxon>Alphaproteobacteria</taxon>
        <taxon>Hyphomicrobiales</taxon>
        <taxon>Aestuariivirgaceae</taxon>
        <taxon>Taklimakanibacter</taxon>
    </lineage>
</organism>
<sequence length="241" mass="27271">MQIVDNQVAEDGEAPLSDRIVRAISDAIISGDLPGGAWLRESELASRFGVSRAPLREALRLLEERRLIERLPYSGVRVIQLTLKMVADLYEIRAALEAIACQRAAQRITPDDIAALEAMLAAEGEQIDGIERDRQRRLSPIRDFHTRLAEIAGNDELLRLLSRDLWRHARSYYHSAWKTLSERSRAAHFEHVAILEALKHRDGELAALLMRRHIDHSRAILERHIAEQDKNEASAGGQKSE</sequence>
<gene>
    <name evidence="1" type="ORF">JHL16_33555</name>
</gene>
<accession>A0ACC5RFC2</accession>
<comment type="caution">
    <text evidence="1">The sequence shown here is derived from an EMBL/GenBank/DDBJ whole genome shotgun (WGS) entry which is preliminary data.</text>
</comment>
<evidence type="ECO:0000313" key="1">
    <source>
        <dbReference type="EMBL" id="MBK1871342.1"/>
    </source>
</evidence>
<proteinExistence type="predicted"/>
<protein>
    <submittedName>
        <fullName evidence="1">GntR family transcriptional regulator</fullName>
    </submittedName>
</protein>
<reference evidence="1" key="1">
    <citation type="submission" date="2021-01" db="EMBL/GenBank/DDBJ databases">
        <authorList>
            <person name="Sun Q."/>
        </authorList>
    </citation>
    <scope>NUCLEOTIDE SEQUENCE</scope>
    <source>
        <strain evidence="1">YIM B02566</strain>
    </source>
</reference>
<name>A0ACC5RFC2_9HYPH</name>
<evidence type="ECO:0000313" key="2">
    <source>
        <dbReference type="Proteomes" id="UP000616151"/>
    </source>
</evidence>